<dbReference type="Pfam" id="PF05536">
    <property type="entry name" value="Neurochondrin"/>
    <property type="match status" value="1"/>
</dbReference>
<proteinExistence type="predicted"/>
<accession>A0A0G4M8H2</accession>
<reference evidence="1 2" key="1">
    <citation type="submission" date="2015-05" db="EMBL/GenBank/DDBJ databases">
        <authorList>
            <person name="Wang D.B."/>
            <person name="Wang M."/>
        </authorList>
    </citation>
    <scope>NUCLEOTIDE SEQUENCE [LARGE SCALE GENOMIC DNA]</scope>
    <source>
        <strain evidence="1">VL1</strain>
    </source>
</reference>
<dbReference type="InterPro" id="IPR008709">
    <property type="entry name" value="Neurochondrin"/>
</dbReference>
<dbReference type="PANTHER" id="PTHR13109">
    <property type="entry name" value="NEUROCHONDRIN"/>
    <property type="match status" value="1"/>
</dbReference>
<gene>
    <name evidence="1" type="ORF">BN1708_005204</name>
</gene>
<sequence length="664" mass="73331">QRSTRKLPVLTSEPFCILCGLVSIEMAEASADAKGPVDPQAPQSDTNTNVSILDNIRASLKRKDDTSRFVGLTMLRTFLDSSSELKDDEAIISSLWDAISPKFLDRLLKSKGSQNDQQSTLDLGVLVIHKFTQLLPEESKRDKKLVGRIPVLVATVLRSSEETTQLIIQTLLELVAFSEGAKSFIAIEDPSPLIEIAPSQPLVLEVFDLAWINCMAGSTDRTSLRPVIDESIKGLVSSFKGTDGVTLLRFLGNFLRRSHPEGLPLNPTWIKPIVNYTRDLLTNKPNPEARNSYTLVSASLLEVYPTEASRLLFTNDIKADRPFAYLFITLVLTEIRAVTPRLLSLLNDPSYPDTAKRLGSAFDIITHFVGYLIRAMDATADGQDDPSLMPAEYLLKLRTSISETMSLAIEFLRDRYDASVAGAMGLHPDARPNAPDQWQDTLPITWDSSKDVIDNDPLILAEIRALAIWLREDDNKLLRKEAAGLTDMLMDLYQASAPERLDFRSPILVALEGVVFENKGVDAFGVNGGWKILSHDLVKILQGVPSARDDRESSRGMEIVRILLPFSEAEENGTEEDWMGLVTAIAAWAPPDGAQPLVDLEMEAAVLQLATSLLTNAHEGMRKRYVHSTAAIVEIARHLRDQVDEGHGSLRESLDDVVVTLGSL</sequence>
<dbReference type="InterPro" id="IPR016024">
    <property type="entry name" value="ARM-type_fold"/>
</dbReference>
<protein>
    <recommendedName>
        <fullName evidence="3">DUF1941 family protein</fullName>
    </recommendedName>
</protein>
<name>A0A0G4M8H2_VERLO</name>
<dbReference type="Proteomes" id="UP000044602">
    <property type="component" value="Unassembled WGS sequence"/>
</dbReference>
<dbReference type="SUPFAM" id="SSF48371">
    <property type="entry name" value="ARM repeat"/>
    <property type="match status" value="1"/>
</dbReference>
<evidence type="ECO:0000313" key="2">
    <source>
        <dbReference type="Proteomes" id="UP000044602"/>
    </source>
</evidence>
<keyword evidence="2" id="KW-1185">Reference proteome</keyword>
<evidence type="ECO:0008006" key="3">
    <source>
        <dbReference type="Google" id="ProtNLM"/>
    </source>
</evidence>
<evidence type="ECO:0000313" key="1">
    <source>
        <dbReference type="EMBL" id="CRK30564.1"/>
    </source>
</evidence>
<dbReference type="AlphaFoldDB" id="A0A0G4M8H2"/>
<dbReference type="PANTHER" id="PTHR13109:SF7">
    <property type="entry name" value="NEUROCHONDRIN"/>
    <property type="match status" value="1"/>
</dbReference>
<dbReference type="EMBL" id="CVQH01021418">
    <property type="protein sequence ID" value="CRK30564.1"/>
    <property type="molecule type" value="Genomic_DNA"/>
</dbReference>
<organism evidence="1 2">
    <name type="scientific">Verticillium longisporum</name>
    <name type="common">Verticillium dahliae var. longisporum</name>
    <dbReference type="NCBI Taxonomy" id="100787"/>
    <lineage>
        <taxon>Eukaryota</taxon>
        <taxon>Fungi</taxon>
        <taxon>Dikarya</taxon>
        <taxon>Ascomycota</taxon>
        <taxon>Pezizomycotina</taxon>
        <taxon>Sordariomycetes</taxon>
        <taxon>Hypocreomycetidae</taxon>
        <taxon>Glomerellales</taxon>
        <taxon>Plectosphaerellaceae</taxon>
        <taxon>Verticillium</taxon>
    </lineage>
</organism>
<feature type="non-terminal residue" evidence="1">
    <location>
        <position position="1"/>
    </location>
</feature>